<keyword evidence="3" id="KW-1185">Reference proteome</keyword>
<dbReference type="OrthoDB" id="10575275at2759"/>
<dbReference type="EMBL" id="JAAAHY010000588">
    <property type="protein sequence ID" value="KAF9961332.1"/>
    <property type="molecule type" value="Genomic_DNA"/>
</dbReference>
<accession>A0A9P6M1V5</accession>
<dbReference type="AlphaFoldDB" id="A0A9P6M1V5"/>
<feature type="compositionally biased region" description="Acidic residues" evidence="1">
    <location>
        <begin position="1"/>
        <end position="16"/>
    </location>
</feature>
<evidence type="ECO:0000313" key="2">
    <source>
        <dbReference type="EMBL" id="KAF9961332.1"/>
    </source>
</evidence>
<feature type="compositionally biased region" description="Acidic residues" evidence="1">
    <location>
        <begin position="31"/>
        <end position="47"/>
    </location>
</feature>
<organism evidence="2 3">
    <name type="scientific">Mortierella alpina</name>
    <name type="common">Oleaginous fungus</name>
    <name type="synonym">Mortierella renispora</name>
    <dbReference type="NCBI Taxonomy" id="64518"/>
    <lineage>
        <taxon>Eukaryota</taxon>
        <taxon>Fungi</taxon>
        <taxon>Fungi incertae sedis</taxon>
        <taxon>Mucoromycota</taxon>
        <taxon>Mortierellomycotina</taxon>
        <taxon>Mortierellomycetes</taxon>
        <taxon>Mortierellales</taxon>
        <taxon>Mortierellaceae</taxon>
        <taxon>Mortierella</taxon>
    </lineage>
</organism>
<feature type="region of interest" description="Disordered" evidence="1">
    <location>
        <begin position="1"/>
        <end position="82"/>
    </location>
</feature>
<dbReference type="Proteomes" id="UP000738359">
    <property type="component" value="Unassembled WGS sequence"/>
</dbReference>
<evidence type="ECO:0000313" key="3">
    <source>
        <dbReference type="Proteomes" id="UP000738359"/>
    </source>
</evidence>
<evidence type="ECO:0000256" key="1">
    <source>
        <dbReference type="SAM" id="MobiDB-lite"/>
    </source>
</evidence>
<name>A0A9P6M1V5_MORAP</name>
<sequence length="82" mass="8953">ADEAGGEEREEGEVEVEGTIQAGDGFRGEEQDQEEDEDNSQGLDDDQLQAKHAGTEGEYEDEYQQGDRLGQAGPSETMDDET</sequence>
<reference evidence="2" key="1">
    <citation type="journal article" date="2020" name="Fungal Divers.">
        <title>Resolving the Mortierellaceae phylogeny through synthesis of multi-gene phylogenetics and phylogenomics.</title>
        <authorList>
            <person name="Vandepol N."/>
            <person name="Liber J."/>
            <person name="Desiro A."/>
            <person name="Na H."/>
            <person name="Kennedy M."/>
            <person name="Barry K."/>
            <person name="Grigoriev I.V."/>
            <person name="Miller A.N."/>
            <person name="O'Donnell K."/>
            <person name="Stajich J.E."/>
            <person name="Bonito G."/>
        </authorList>
    </citation>
    <scope>NUCLEOTIDE SEQUENCE</scope>
    <source>
        <strain evidence="2">CK1249</strain>
    </source>
</reference>
<feature type="non-terminal residue" evidence="2">
    <location>
        <position position="1"/>
    </location>
</feature>
<gene>
    <name evidence="2" type="ORF">BGZ70_008305</name>
</gene>
<proteinExistence type="predicted"/>
<comment type="caution">
    <text evidence="2">The sequence shown here is derived from an EMBL/GenBank/DDBJ whole genome shotgun (WGS) entry which is preliminary data.</text>
</comment>
<protein>
    <submittedName>
        <fullName evidence="2">Uncharacterized protein</fullName>
    </submittedName>
</protein>